<dbReference type="PANTHER" id="PTHR43849:SF2">
    <property type="entry name" value="BLL3936 PROTEIN"/>
    <property type="match status" value="1"/>
</dbReference>
<proteinExistence type="predicted"/>
<accession>B5FGF2</accession>
<dbReference type="KEGG" id="vfm:VFMJ11_0261"/>
<feature type="transmembrane region" description="Helical" evidence="3">
    <location>
        <begin position="581"/>
        <end position="601"/>
    </location>
</feature>
<feature type="transmembrane region" description="Helical" evidence="3">
    <location>
        <begin position="700"/>
        <end position="720"/>
    </location>
</feature>
<feature type="transmembrane region" description="Helical" evidence="3">
    <location>
        <begin position="146"/>
        <end position="163"/>
    </location>
</feature>
<dbReference type="RefSeq" id="WP_012532637.1">
    <property type="nucleotide sequence ID" value="NC_011184.1"/>
</dbReference>
<reference evidence="6" key="1">
    <citation type="submission" date="2008-08" db="EMBL/GenBank/DDBJ databases">
        <title>Complete sequence of Vibrio fischeri strain MJ11.</title>
        <authorList>
            <person name="Mandel M.J."/>
            <person name="Stabb E.V."/>
            <person name="Ruby E.G."/>
            <person name="Ferriera S."/>
            <person name="Johnson J."/>
            <person name="Kravitz S."/>
            <person name="Beeson K."/>
            <person name="Sutton G."/>
            <person name="Rogers Y.-H."/>
            <person name="Friedman R."/>
            <person name="Frazier M."/>
            <person name="Venter J.C."/>
        </authorList>
    </citation>
    <scope>NUCLEOTIDE SEQUENCE [LARGE SCALE GENOMIC DNA]</scope>
    <source>
        <strain evidence="6">MJ11</strain>
    </source>
</reference>
<dbReference type="Pfam" id="PF11874">
    <property type="entry name" value="DUF3394"/>
    <property type="match status" value="1"/>
</dbReference>
<dbReference type="GO" id="GO:0022857">
    <property type="term" value="F:transmembrane transporter activity"/>
    <property type="evidence" value="ECO:0007669"/>
    <property type="project" value="UniProtKB-UniRule"/>
</dbReference>
<feature type="transmembrane region" description="Helical" evidence="3">
    <location>
        <begin position="642"/>
        <end position="663"/>
    </location>
</feature>
<feature type="transmembrane region" description="Helical" evidence="3">
    <location>
        <begin position="321"/>
        <end position="340"/>
    </location>
</feature>
<keyword evidence="3" id="KW-1133">Transmembrane helix</keyword>
<dbReference type="InterPro" id="IPR021814">
    <property type="entry name" value="DUF3394"/>
</dbReference>
<comment type="function">
    <text evidence="1">Part of the tripartite ATP-independent periplasmic (TRAP) transport system.</text>
</comment>
<dbReference type="NCBIfam" id="TIGR02123">
    <property type="entry name" value="TRAP_fused"/>
    <property type="match status" value="1"/>
</dbReference>
<dbReference type="EMBL" id="CP001139">
    <property type="protein sequence ID" value="ACH64818.1"/>
    <property type="molecule type" value="Genomic_DNA"/>
</dbReference>
<comment type="subcellular location">
    <subcellularLocation>
        <location evidence="1">Cell inner membrane</location>
        <topology evidence="1">Multi-pass membrane protein</topology>
    </subcellularLocation>
</comment>
<protein>
    <submittedName>
        <fullName evidence="5">Transporter</fullName>
    </submittedName>
</protein>
<feature type="domain" description="TRAP C4-dicarboxylate transport system permease DctM subunit" evidence="4">
    <location>
        <begin position="134"/>
        <end position="404"/>
    </location>
</feature>
<evidence type="ECO:0000313" key="6">
    <source>
        <dbReference type="Proteomes" id="UP000001857"/>
    </source>
</evidence>
<name>B5FGF2_ALIFM</name>
<dbReference type="Proteomes" id="UP000001857">
    <property type="component" value="Chromosome I"/>
</dbReference>
<feature type="transmembrane region" description="Helical" evidence="3">
    <location>
        <begin position="66"/>
        <end position="83"/>
    </location>
</feature>
<feature type="transmembrane region" description="Helical" evidence="3">
    <location>
        <begin position="31"/>
        <end position="54"/>
    </location>
</feature>
<keyword evidence="1" id="KW-1003">Cell membrane</keyword>
<evidence type="ECO:0000313" key="5">
    <source>
        <dbReference type="EMBL" id="ACH64818.1"/>
    </source>
</evidence>
<sequence>MTQSSSSQDVQEMVAQSDTGARSPQGLSGRILWFVPLCWSLFQLWYASPLPFIFDFGILNDTEARSIHLAFAIFLAFTAYPALKNSPRDRIPTIDWVLALLGSFAAAYIYIFYTELAGRSGAPTTFDIVAAVTGMILLLEATRRALGPPLMVVAAVFLLYTFAGPHMPDVIAHKGASLNKAMSHLWLTTEGVFGVALGVSTSFVFLFVLFGAMLEKAGAGAYFIKVAFSLLGHMKGGPAKAAVVASGLSGLVSGSSIANVVTTGTFTIPLMKRVGFPGTKAGAVEVAASTNGQLTPPIMGAAAFLMVEYVGISYVEVIKAALLPALISYIALLYIVHLEACKAGMKGLPRRHNPTLVQSLLSFTGTILGLCIISAAVYYGIGWTKGVFGDAATPIVTIALLLSYVGLIRISAKYQEHAMMAIDEELTEVPDPGPTIKSGLHFLLPIVVLVWCLTVERFSPGLSAFWASVFMIFILLTQRPLISFFTKEGDMFESVKQGFDDLLESLVSGARNMIGIGVATAAAGTVVGVVTLTGIGLVMTDFVEFISGGSIILMLLFTAVISLILGMGLPTTANYIVVSTLMAPVIVTLGAAHGLIIPLIAVHLFVFYFGILADDTPPVGLAAFAAAAIAKSDPIRTGIQGFTYDIRTAILPFMFIFNTQLLLMGIDSWWHLALTVISSIIAMLTFSAATQGWWFTKTKWWETALLLLITFSLFRPGYWWDQLYPAKDYHQGIEIAQIAEGLNIGQSLELQVSGENLEGDIINKTVRLPFDERAITGEERVSSMGLMLSEVDNKMIVDMVEFGSPAEASGIDFDWEIKQVVLDADRPLKEWVFVPTLLLLLALGLNQRRRAKKDNLAA</sequence>
<feature type="transmembrane region" description="Helical" evidence="3">
    <location>
        <begin position="514"/>
        <end position="539"/>
    </location>
</feature>
<feature type="transmembrane region" description="Helical" evidence="3">
    <location>
        <begin position="360"/>
        <end position="379"/>
    </location>
</feature>
<feature type="transmembrane region" description="Helical" evidence="3">
    <location>
        <begin position="120"/>
        <end position="139"/>
    </location>
</feature>
<reference evidence="5 6" key="2">
    <citation type="journal article" date="2009" name="Nature">
        <title>A single regulatory gene is sufficient to alter bacterial host range.</title>
        <authorList>
            <person name="Mandel M.J."/>
            <person name="Wollenberg M.S."/>
            <person name="Stabb E.V."/>
            <person name="Visick K.L."/>
            <person name="Ruby E.G."/>
        </authorList>
    </citation>
    <scope>NUCLEOTIDE SEQUENCE [LARGE SCALE GENOMIC DNA]</scope>
    <source>
        <strain evidence="5 6">MJ11</strain>
    </source>
</reference>
<dbReference type="InterPro" id="IPR011853">
    <property type="entry name" value="TRAP_DctM-Dct_fused"/>
</dbReference>
<keyword evidence="1" id="KW-0813">Transport</keyword>
<feature type="transmembrane region" description="Helical" evidence="3">
    <location>
        <begin position="192"/>
        <end position="214"/>
    </location>
</feature>
<feature type="transmembrane region" description="Helical" evidence="3">
    <location>
        <begin position="95"/>
        <end position="114"/>
    </location>
</feature>
<feature type="transmembrane region" description="Helical" evidence="3">
    <location>
        <begin position="391"/>
        <end position="410"/>
    </location>
</feature>
<dbReference type="HOGENOM" id="CLU_007041_3_1_6"/>
<dbReference type="PANTHER" id="PTHR43849">
    <property type="entry name" value="BLL3936 PROTEIN"/>
    <property type="match status" value="1"/>
</dbReference>
<dbReference type="InterPro" id="IPR010656">
    <property type="entry name" value="DctM"/>
</dbReference>
<feature type="transmembrane region" description="Helical" evidence="3">
    <location>
        <begin position="607"/>
        <end position="630"/>
    </location>
</feature>
<feature type="transmembrane region" description="Helical" evidence="3">
    <location>
        <begin position="464"/>
        <end position="482"/>
    </location>
</feature>
<evidence type="ECO:0000256" key="1">
    <source>
        <dbReference type="RuleBase" id="RU369079"/>
    </source>
</evidence>
<organism evidence="5 6">
    <name type="scientific">Aliivibrio fischeri (strain MJ11)</name>
    <name type="common">Vibrio fischeri</name>
    <dbReference type="NCBI Taxonomy" id="388396"/>
    <lineage>
        <taxon>Bacteria</taxon>
        <taxon>Pseudomonadati</taxon>
        <taxon>Pseudomonadota</taxon>
        <taxon>Gammaproteobacteria</taxon>
        <taxon>Vibrionales</taxon>
        <taxon>Vibrionaceae</taxon>
        <taxon>Aliivibrio</taxon>
    </lineage>
</organism>
<feature type="domain" description="TRAP C4-dicarboxylate transport system permease DctM subunit" evidence="4">
    <location>
        <begin position="405"/>
        <end position="666"/>
    </location>
</feature>
<feature type="transmembrane region" description="Helical" evidence="3">
    <location>
        <begin position="545"/>
        <end position="569"/>
    </location>
</feature>
<keyword evidence="1" id="KW-0997">Cell inner membrane</keyword>
<gene>
    <name evidence="5" type="ordered locus">VFMJ11_0261</name>
</gene>
<dbReference type="AlphaFoldDB" id="B5FGF2"/>
<evidence type="ECO:0000256" key="3">
    <source>
        <dbReference type="SAM" id="Phobius"/>
    </source>
</evidence>
<evidence type="ECO:0000256" key="2">
    <source>
        <dbReference type="SAM" id="MobiDB-lite"/>
    </source>
</evidence>
<keyword evidence="3" id="KW-0812">Transmembrane</keyword>
<dbReference type="Pfam" id="PF06808">
    <property type="entry name" value="DctM"/>
    <property type="match status" value="2"/>
</dbReference>
<evidence type="ECO:0000259" key="4">
    <source>
        <dbReference type="Pfam" id="PF06808"/>
    </source>
</evidence>
<keyword evidence="3" id="KW-0472">Membrane</keyword>
<dbReference type="GO" id="GO:0005886">
    <property type="term" value="C:plasma membrane"/>
    <property type="evidence" value="ECO:0007669"/>
    <property type="project" value="UniProtKB-SubCell"/>
</dbReference>
<feature type="region of interest" description="Disordered" evidence="2">
    <location>
        <begin position="1"/>
        <end position="24"/>
    </location>
</feature>
<feature type="transmembrane region" description="Helical" evidence="3">
    <location>
        <begin position="669"/>
        <end position="688"/>
    </location>
</feature>